<dbReference type="PANTHER" id="PTHR17615">
    <property type="entry name" value="PROTEIN FAM189A"/>
    <property type="match status" value="1"/>
</dbReference>
<keyword evidence="9" id="KW-1185">Reference proteome</keyword>
<evidence type="ECO:0000256" key="3">
    <source>
        <dbReference type="ARBA" id="ARBA00022989"/>
    </source>
</evidence>
<evidence type="ECO:0000256" key="5">
    <source>
        <dbReference type="ARBA" id="ARBA00034309"/>
    </source>
</evidence>
<comment type="caution">
    <text evidence="8">The sequence shown here is derived from an EMBL/GenBank/DDBJ whole genome shotgun (WGS) entry which is preliminary data.</text>
</comment>
<dbReference type="EMBL" id="VWZD01003903">
    <property type="protein sequence ID" value="NXG02859.1"/>
    <property type="molecule type" value="Genomic_DNA"/>
</dbReference>
<keyword evidence="4 7" id="KW-0472">Membrane</keyword>
<sequence length="394" mass="42708">IKFDSDGVCVCCEMQHQTSGCSNLGETLKLNPLQECNAVRLTLKDLLFSVCALNIISTIVCALATAMCCMQMVSSDLLQMFLPQRPRSCPADCATPHGPALHHALDFDEFVPPMPPPPYYPPEYTCTPVPEPHRGLHLDFPASPFGAVYEVSINSPGMLYPSELPPPYEAVVAEVPARQVTGTAQPVSHSALGERNTTPDCSTQARELQSSAQESNATPPLERKQTFCVGLSQPAVPFRTSPCFGPANTSSYTSGHETQRAGKHPISNIVRSSSAPGSCSSVTEVAVSGSHMAASACQHSLSSFLPAGKHRDTRKVELHLKPKAFPTASKERPHSLVDLKAYKDTKILVAKFLEHSNCKLPPEVRHVVNSIRSVIQSDERHMEEAIFSANILDQ</sequence>
<gene>
    <name evidence="8" type="primary">Fam189a1</name>
    <name evidence="8" type="ORF">SAKLUC_R04034</name>
</gene>
<dbReference type="GO" id="GO:0016020">
    <property type="term" value="C:membrane"/>
    <property type="evidence" value="ECO:0007669"/>
    <property type="project" value="UniProtKB-SubCell"/>
</dbReference>
<evidence type="ECO:0000256" key="6">
    <source>
        <dbReference type="SAM" id="MobiDB-lite"/>
    </source>
</evidence>
<protein>
    <submittedName>
        <fullName evidence="8">F1891 protein</fullName>
    </submittedName>
</protein>
<comment type="similarity">
    <text evidence="5">Belongs to the ENTREP family.</text>
</comment>
<accession>A0A7K8YJC2</accession>
<dbReference type="AlphaFoldDB" id="A0A7K8YJC2"/>
<dbReference type="InterPro" id="IPR030431">
    <property type="entry name" value="ENTREP1-3"/>
</dbReference>
<evidence type="ECO:0000256" key="7">
    <source>
        <dbReference type="SAM" id="Phobius"/>
    </source>
</evidence>
<feature type="compositionally biased region" description="Polar residues" evidence="6">
    <location>
        <begin position="195"/>
        <end position="218"/>
    </location>
</feature>
<evidence type="ECO:0000256" key="4">
    <source>
        <dbReference type="ARBA" id="ARBA00023136"/>
    </source>
</evidence>
<feature type="non-terminal residue" evidence="8">
    <location>
        <position position="1"/>
    </location>
</feature>
<comment type="subcellular location">
    <subcellularLocation>
        <location evidence="1">Membrane</location>
    </subcellularLocation>
</comment>
<feature type="non-terminal residue" evidence="8">
    <location>
        <position position="394"/>
    </location>
</feature>
<dbReference type="Proteomes" id="UP000558958">
    <property type="component" value="Unassembled WGS sequence"/>
</dbReference>
<evidence type="ECO:0000256" key="1">
    <source>
        <dbReference type="ARBA" id="ARBA00004370"/>
    </source>
</evidence>
<name>A0A7K8YJC2_9PASS</name>
<feature type="region of interest" description="Disordered" evidence="6">
    <location>
        <begin position="183"/>
        <end position="221"/>
    </location>
</feature>
<reference evidence="8 9" key="1">
    <citation type="submission" date="2019-09" db="EMBL/GenBank/DDBJ databases">
        <title>Bird 10,000 Genomes (B10K) Project - Family phase.</title>
        <authorList>
            <person name="Zhang G."/>
        </authorList>
    </citation>
    <scope>NUCLEOTIDE SEQUENCE [LARGE SCALE GENOMIC DNA]</scope>
    <source>
        <strain evidence="8">B10K-DU-001-06</strain>
        <tissue evidence="8">Muscle</tissue>
    </source>
</reference>
<dbReference type="PANTHER" id="PTHR17615:SF6">
    <property type="entry name" value="PROTEIN ENTREP2"/>
    <property type="match status" value="1"/>
</dbReference>
<keyword evidence="3 7" id="KW-1133">Transmembrane helix</keyword>
<feature type="transmembrane region" description="Helical" evidence="7">
    <location>
        <begin position="46"/>
        <end position="70"/>
    </location>
</feature>
<evidence type="ECO:0000256" key="2">
    <source>
        <dbReference type="ARBA" id="ARBA00022692"/>
    </source>
</evidence>
<organism evidence="8 9">
    <name type="scientific">Sakesphorus luctuosus</name>
    <dbReference type="NCBI Taxonomy" id="419690"/>
    <lineage>
        <taxon>Eukaryota</taxon>
        <taxon>Metazoa</taxon>
        <taxon>Chordata</taxon>
        <taxon>Craniata</taxon>
        <taxon>Vertebrata</taxon>
        <taxon>Euteleostomi</taxon>
        <taxon>Archelosauria</taxon>
        <taxon>Archosauria</taxon>
        <taxon>Dinosauria</taxon>
        <taxon>Saurischia</taxon>
        <taxon>Theropoda</taxon>
        <taxon>Coelurosauria</taxon>
        <taxon>Aves</taxon>
        <taxon>Neognathae</taxon>
        <taxon>Neoaves</taxon>
        <taxon>Telluraves</taxon>
        <taxon>Australaves</taxon>
        <taxon>Passeriformes</taxon>
        <taxon>Thamnophilidae</taxon>
        <taxon>Sakesphorus</taxon>
    </lineage>
</organism>
<evidence type="ECO:0000313" key="8">
    <source>
        <dbReference type="EMBL" id="NXG02859.1"/>
    </source>
</evidence>
<proteinExistence type="inferred from homology"/>
<keyword evidence="2 7" id="KW-0812">Transmembrane</keyword>
<evidence type="ECO:0000313" key="9">
    <source>
        <dbReference type="Proteomes" id="UP000558958"/>
    </source>
</evidence>